<evidence type="ECO:0000259" key="9">
    <source>
        <dbReference type="Pfam" id="PF12704"/>
    </source>
</evidence>
<gene>
    <name evidence="10" type="ORF">HLUCCX10_06675</name>
</gene>
<evidence type="ECO:0000313" key="10">
    <source>
        <dbReference type="EMBL" id="KPQ17305.1"/>
    </source>
</evidence>
<sequence>MQNPLTLEIDFTNYNAMLFLRLSWESFRFAINALKSNLTRTTLSLLGVTVGIFAIIAVFTLVDSLENNIKSSFSFLGTNVIRVDKFPFQSGPPGNFPWWKYFRRPNSTVEEYEFLKSRLTTAEGITIAASASTTVAAGSNAFQGVQLTGAFEDYSDVYDVPIEQGRFFNGNEIKAARNLAVIGKTIATTLFPNEPALGKEFKMRGLKFVVVGILEEEGSGLFDLPSKDEACIIPYPTFTKLFNTGKNGINPTIAAKGTEEDVGLVNVENEMIGLLRAKRALKPTEDDTFSLNKTEFLQNTIGSVFDVISGAGWVIGGFSILVGGFGIANIMFVSVRERTNIIGIQKSLGAKNYFILFQFLFEAVCLSLIGGGVGIILVYFLSFIQLGSLELVLSPANIILGLGVSSIIGVVSGIVPATLAARLDPVEAIRTA</sequence>
<reference evidence="10 11" key="1">
    <citation type="submission" date="2015-09" db="EMBL/GenBank/DDBJ databases">
        <title>Identification and resolution of microdiversity through metagenomic sequencing of parallel consortia.</title>
        <authorList>
            <person name="Nelson W.C."/>
            <person name="Romine M.F."/>
            <person name="Lindemann S.R."/>
        </authorList>
    </citation>
    <scope>NUCLEOTIDE SEQUENCE [LARGE SCALE GENOMIC DNA]</scope>
    <source>
        <strain evidence="10">HL-49</strain>
    </source>
</reference>
<evidence type="ECO:0000259" key="8">
    <source>
        <dbReference type="Pfam" id="PF02687"/>
    </source>
</evidence>
<dbReference type="InterPro" id="IPR003838">
    <property type="entry name" value="ABC3_permease_C"/>
</dbReference>
<comment type="similarity">
    <text evidence="6">Belongs to the ABC-4 integral membrane protein family.</text>
</comment>
<dbReference type="Pfam" id="PF12704">
    <property type="entry name" value="MacB_PCD"/>
    <property type="match status" value="1"/>
</dbReference>
<keyword evidence="2" id="KW-1003">Cell membrane</keyword>
<evidence type="ECO:0000256" key="4">
    <source>
        <dbReference type="ARBA" id="ARBA00022989"/>
    </source>
</evidence>
<comment type="subcellular location">
    <subcellularLocation>
        <location evidence="1">Cell membrane</location>
        <topology evidence="1">Multi-pass membrane protein</topology>
    </subcellularLocation>
</comment>
<organism evidence="10 11">
    <name type="scientific">Algoriphagus marincola HL-49</name>
    <dbReference type="NCBI Taxonomy" id="1305737"/>
    <lineage>
        <taxon>Bacteria</taxon>
        <taxon>Pseudomonadati</taxon>
        <taxon>Bacteroidota</taxon>
        <taxon>Cytophagia</taxon>
        <taxon>Cytophagales</taxon>
        <taxon>Cyclobacteriaceae</taxon>
        <taxon>Algoriphagus</taxon>
    </lineage>
</organism>
<dbReference type="PATRIC" id="fig|1305737.6.peg.2000"/>
<evidence type="ECO:0000256" key="7">
    <source>
        <dbReference type="SAM" id="Phobius"/>
    </source>
</evidence>
<accession>A0A0P7YP86</accession>
<keyword evidence="3 7" id="KW-0812">Transmembrane</keyword>
<dbReference type="InterPro" id="IPR050250">
    <property type="entry name" value="Macrolide_Exporter_MacB"/>
</dbReference>
<feature type="transmembrane region" description="Helical" evidence="7">
    <location>
        <begin position="310"/>
        <end position="332"/>
    </location>
</feature>
<feature type="domain" description="ABC3 transporter permease C-terminal" evidence="8">
    <location>
        <begin position="314"/>
        <end position="425"/>
    </location>
</feature>
<evidence type="ECO:0000256" key="6">
    <source>
        <dbReference type="ARBA" id="ARBA00038076"/>
    </source>
</evidence>
<name>A0A0P7YP86_9BACT</name>
<dbReference type="Proteomes" id="UP000050421">
    <property type="component" value="Unassembled WGS sequence"/>
</dbReference>
<dbReference type="PANTHER" id="PTHR30572:SF4">
    <property type="entry name" value="ABC TRANSPORTER PERMEASE YTRF"/>
    <property type="match status" value="1"/>
</dbReference>
<evidence type="ECO:0000256" key="3">
    <source>
        <dbReference type="ARBA" id="ARBA00022692"/>
    </source>
</evidence>
<protein>
    <submittedName>
        <fullName evidence="10">Putative ABC transport system permease protein</fullName>
    </submittedName>
</protein>
<dbReference type="Pfam" id="PF02687">
    <property type="entry name" value="FtsX"/>
    <property type="match status" value="1"/>
</dbReference>
<keyword evidence="5 7" id="KW-0472">Membrane</keyword>
<evidence type="ECO:0000313" key="11">
    <source>
        <dbReference type="Proteomes" id="UP000050421"/>
    </source>
</evidence>
<dbReference type="EMBL" id="LJXT01000032">
    <property type="protein sequence ID" value="KPQ17305.1"/>
    <property type="molecule type" value="Genomic_DNA"/>
</dbReference>
<dbReference type="AlphaFoldDB" id="A0A0P7YP86"/>
<keyword evidence="4 7" id="KW-1133">Transmembrane helix</keyword>
<dbReference type="GO" id="GO:0022857">
    <property type="term" value="F:transmembrane transporter activity"/>
    <property type="evidence" value="ECO:0007669"/>
    <property type="project" value="TreeGrafter"/>
</dbReference>
<feature type="domain" description="MacB-like periplasmic core" evidence="9">
    <location>
        <begin position="41"/>
        <end position="246"/>
    </location>
</feature>
<dbReference type="STRING" id="1305737.GCA_000526355_03614"/>
<evidence type="ECO:0000256" key="2">
    <source>
        <dbReference type="ARBA" id="ARBA00022475"/>
    </source>
</evidence>
<feature type="transmembrane region" description="Helical" evidence="7">
    <location>
        <begin position="43"/>
        <end position="62"/>
    </location>
</feature>
<comment type="caution">
    <text evidence="10">The sequence shown here is derived from an EMBL/GenBank/DDBJ whole genome shotgun (WGS) entry which is preliminary data.</text>
</comment>
<dbReference type="eggNOG" id="COG0577">
    <property type="taxonomic scope" value="Bacteria"/>
</dbReference>
<dbReference type="GO" id="GO:0005886">
    <property type="term" value="C:plasma membrane"/>
    <property type="evidence" value="ECO:0007669"/>
    <property type="project" value="UniProtKB-SubCell"/>
</dbReference>
<dbReference type="PANTHER" id="PTHR30572">
    <property type="entry name" value="MEMBRANE COMPONENT OF TRANSPORTER-RELATED"/>
    <property type="match status" value="1"/>
</dbReference>
<evidence type="ECO:0000256" key="1">
    <source>
        <dbReference type="ARBA" id="ARBA00004651"/>
    </source>
</evidence>
<evidence type="ECO:0000256" key="5">
    <source>
        <dbReference type="ARBA" id="ARBA00023136"/>
    </source>
</evidence>
<feature type="transmembrane region" description="Helical" evidence="7">
    <location>
        <begin position="353"/>
        <end position="386"/>
    </location>
</feature>
<proteinExistence type="inferred from homology"/>
<feature type="transmembrane region" description="Helical" evidence="7">
    <location>
        <begin position="398"/>
        <end position="421"/>
    </location>
</feature>
<dbReference type="InterPro" id="IPR025857">
    <property type="entry name" value="MacB_PCD"/>
</dbReference>